<dbReference type="Gene3D" id="2.60.40.10">
    <property type="entry name" value="Immunoglobulins"/>
    <property type="match status" value="1"/>
</dbReference>
<evidence type="ECO:0000313" key="1">
    <source>
        <dbReference type="EMBL" id="SKB83657.1"/>
    </source>
</evidence>
<dbReference type="EMBL" id="FUYR01000003">
    <property type="protein sequence ID" value="SKB83657.1"/>
    <property type="molecule type" value="Genomic_DNA"/>
</dbReference>
<dbReference type="InterPro" id="IPR013783">
    <property type="entry name" value="Ig-like_fold"/>
</dbReference>
<organism evidence="1 2">
    <name type="scientific">Daejeonella lutea</name>
    <dbReference type="NCBI Taxonomy" id="572036"/>
    <lineage>
        <taxon>Bacteria</taxon>
        <taxon>Pseudomonadati</taxon>
        <taxon>Bacteroidota</taxon>
        <taxon>Sphingobacteriia</taxon>
        <taxon>Sphingobacteriales</taxon>
        <taxon>Sphingobacteriaceae</taxon>
        <taxon>Daejeonella</taxon>
    </lineage>
</organism>
<name>A0A1T5EI71_9SPHI</name>
<reference evidence="2" key="1">
    <citation type="submission" date="2017-02" db="EMBL/GenBank/DDBJ databases">
        <authorList>
            <person name="Varghese N."/>
            <person name="Submissions S."/>
        </authorList>
    </citation>
    <scope>NUCLEOTIDE SEQUENCE [LARGE SCALE GENOMIC DNA]</scope>
    <source>
        <strain evidence="2">DSM 22385</strain>
    </source>
</reference>
<dbReference type="Proteomes" id="UP000189981">
    <property type="component" value="Unassembled WGS sequence"/>
</dbReference>
<accession>A0A1T5EI71</accession>
<sequence>MVSTNKARIYSLYRSLLQKHFYIYSMKKLICLLSLIALIGFNTNVMAQAGMTVSPGKLYYKLGPGASATQKIVVSNPNNKELEIGVSMNDWDYDTLGNNQTYDAGTLKNSGSAWIQVMPGSYFTLQPNEKRELDIIFTVPSDANTSIPVHTAMLFLTQLNPGDAKAQDGTSIKVSVRMGVKIYHSFSQTDERDIEVVNFTDILPAKEDKATGGFLELNLQNTGKTWLEGKVKWEILNTQTGAKTKLDDQDIFSLPGDKRIVRQSLPANIAKGKYTATAVINYGNKDELKLVELEFAR</sequence>
<gene>
    <name evidence="1" type="ORF">SAMN05661099_3034</name>
</gene>
<proteinExistence type="predicted"/>
<keyword evidence="2" id="KW-1185">Reference proteome</keyword>
<protein>
    <recommendedName>
        <fullName evidence="3">P pilus assembly protein, chaperone PapD</fullName>
    </recommendedName>
</protein>
<dbReference type="STRING" id="572036.SAMN05661099_3034"/>
<evidence type="ECO:0008006" key="3">
    <source>
        <dbReference type="Google" id="ProtNLM"/>
    </source>
</evidence>
<dbReference type="AlphaFoldDB" id="A0A1T5EI71"/>
<evidence type="ECO:0000313" key="2">
    <source>
        <dbReference type="Proteomes" id="UP000189981"/>
    </source>
</evidence>